<evidence type="ECO:0000313" key="11">
    <source>
        <dbReference type="Proteomes" id="UP000005801"/>
    </source>
</evidence>
<evidence type="ECO:0000256" key="5">
    <source>
        <dbReference type="ARBA" id="ARBA00022801"/>
    </source>
</evidence>
<dbReference type="Proteomes" id="UP000005801">
    <property type="component" value="Unassembled WGS sequence"/>
</dbReference>
<evidence type="ECO:0000256" key="1">
    <source>
        <dbReference type="ARBA" id="ARBA00007277"/>
    </source>
</evidence>
<dbReference type="OrthoDB" id="9795622at2"/>
<dbReference type="PANTHER" id="PTHR43620:SF7">
    <property type="entry name" value="GLYCEROPHOSPHODIESTER PHOSPHODIESTERASE GDPD5-RELATED"/>
    <property type="match status" value="1"/>
</dbReference>
<dbReference type="PROSITE" id="PS51704">
    <property type="entry name" value="GP_PDE"/>
    <property type="match status" value="1"/>
</dbReference>
<dbReference type="GO" id="GO:0006071">
    <property type="term" value="P:glycerol metabolic process"/>
    <property type="evidence" value="ECO:0007669"/>
    <property type="project" value="UniProtKB-KW"/>
</dbReference>
<dbReference type="FunFam" id="3.20.20.190:FF:000040">
    <property type="entry name" value="Glycerophosphoryl diester phosphodiesterase family protein"/>
    <property type="match status" value="1"/>
</dbReference>
<comment type="catalytic activity">
    <reaction evidence="6">
        <text>a sn-glycero-3-phosphodiester + H2O = an alcohol + sn-glycerol 3-phosphate + H(+)</text>
        <dbReference type="Rhea" id="RHEA:12969"/>
        <dbReference type="ChEBI" id="CHEBI:15377"/>
        <dbReference type="ChEBI" id="CHEBI:15378"/>
        <dbReference type="ChEBI" id="CHEBI:30879"/>
        <dbReference type="ChEBI" id="CHEBI:57597"/>
        <dbReference type="ChEBI" id="CHEBI:83408"/>
        <dbReference type="EC" id="3.1.4.46"/>
    </reaction>
</comment>
<protein>
    <recommendedName>
        <fullName evidence="2">glycerophosphodiester phosphodiesterase</fullName>
        <ecNumber evidence="2">3.1.4.46</ecNumber>
    </recommendedName>
</protein>
<evidence type="ECO:0000313" key="10">
    <source>
        <dbReference type="EMBL" id="EDM76997.1"/>
    </source>
</evidence>
<keyword evidence="4" id="KW-0319">Glycerol metabolism</keyword>
<keyword evidence="5" id="KW-0378">Hydrolase</keyword>
<dbReference type="AlphaFoldDB" id="A6GAQ6"/>
<comment type="similarity">
    <text evidence="1">Belongs to the glycerophosphoryl diester phosphodiesterase family.</text>
</comment>
<evidence type="ECO:0000256" key="7">
    <source>
        <dbReference type="SAM" id="MobiDB-lite"/>
    </source>
</evidence>
<dbReference type="Gene3D" id="3.20.20.190">
    <property type="entry name" value="Phosphatidylinositol (PI) phosphodiesterase"/>
    <property type="match status" value="1"/>
</dbReference>
<dbReference type="InterPro" id="IPR017946">
    <property type="entry name" value="PLC-like_Pdiesterase_TIM-brl"/>
</dbReference>
<dbReference type="GO" id="GO:0008889">
    <property type="term" value="F:glycerophosphodiester phosphodiesterase activity"/>
    <property type="evidence" value="ECO:0007669"/>
    <property type="project" value="UniProtKB-EC"/>
</dbReference>
<dbReference type="eggNOG" id="COG0584">
    <property type="taxonomic scope" value="Bacteria"/>
</dbReference>
<dbReference type="GO" id="GO:0006629">
    <property type="term" value="P:lipid metabolic process"/>
    <property type="evidence" value="ECO:0007669"/>
    <property type="project" value="InterPro"/>
</dbReference>
<evidence type="ECO:0000256" key="8">
    <source>
        <dbReference type="SAM" id="SignalP"/>
    </source>
</evidence>
<sequence>MAIHAPRSKSIVVPLAAAAALCSLFACDASDGAGDGGDEACDHHDEDHGEDHGEDQGEDHGEDQGEEEDSEEGEGEESEGGEEPASLLTLGPRPLFLVEQMADSVLKDELLACADRPVSASDFSIGHRGAPLMFPEHTRESYEAAARMGAGVLECDVTFTKDRELVCRHSQCDLHTTTNILAVPELAAKCTEPFVPADPEQGTEASAMCCASDITLAEFHSLCGKMDGADPTATTVEGYLAGTANWRTDLYSTCGTLLSHAESVALFDELGVGFTPELKAPQVEMPYEGDYTQEAYAQQLIDEYVAAGIAPERVWAQSFELEDVLYWLAEAPEFGAQAVFLDDEVYAEDVGYEAAVAMLPELAAEGVNIVAPPMFALVELDGASQIVPSAYALEAKAAGLDIITWTLERSGPLNAGGGWYYQTTTDAIDRDGDAYELLDVLAQDVGVLGVFSDWPATTTYYANCKGL</sequence>
<organism evidence="10 11">
    <name type="scientific">Plesiocystis pacifica SIR-1</name>
    <dbReference type="NCBI Taxonomy" id="391625"/>
    <lineage>
        <taxon>Bacteria</taxon>
        <taxon>Pseudomonadati</taxon>
        <taxon>Myxococcota</taxon>
        <taxon>Polyangia</taxon>
        <taxon>Nannocystales</taxon>
        <taxon>Nannocystaceae</taxon>
        <taxon>Plesiocystis</taxon>
    </lineage>
</organism>
<keyword evidence="11" id="KW-1185">Reference proteome</keyword>
<gene>
    <name evidence="10" type="ORF">PPSIR1_15890</name>
</gene>
<dbReference type="SUPFAM" id="SSF51695">
    <property type="entry name" value="PLC-like phosphodiesterases"/>
    <property type="match status" value="1"/>
</dbReference>
<dbReference type="EMBL" id="ABCS01000053">
    <property type="protein sequence ID" value="EDM76997.1"/>
    <property type="molecule type" value="Genomic_DNA"/>
</dbReference>
<evidence type="ECO:0000256" key="6">
    <source>
        <dbReference type="ARBA" id="ARBA00047512"/>
    </source>
</evidence>
<feature type="chain" id="PRO_5002697601" description="glycerophosphodiester phosphodiesterase" evidence="8">
    <location>
        <begin position="29"/>
        <end position="467"/>
    </location>
</feature>
<dbReference type="PROSITE" id="PS51257">
    <property type="entry name" value="PROKAR_LIPOPROTEIN"/>
    <property type="match status" value="1"/>
</dbReference>
<dbReference type="PANTHER" id="PTHR43620">
    <property type="entry name" value="GLYCEROPHOSPHORYL DIESTER PHOSPHODIESTERASE"/>
    <property type="match status" value="1"/>
</dbReference>
<name>A6GAQ6_9BACT</name>
<comment type="caution">
    <text evidence="10">The sequence shown here is derived from an EMBL/GenBank/DDBJ whole genome shotgun (WGS) entry which is preliminary data.</text>
</comment>
<evidence type="ECO:0000259" key="9">
    <source>
        <dbReference type="PROSITE" id="PS51704"/>
    </source>
</evidence>
<feature type="region of interest" description="Disordered" evidence="7">
    <location>
        <begin position="33"/>
        <end position="88"/>
    </location>
</feature>
<dbReference type="Pfam" id="PF03009">
    <property type="entry name" value="GDPD"/>
    <property type="match status" value="1"/>
</dbReference>
<dbReference type="EC" id="3.1.4.46" evidence="2"/>
<dbReference type="RefSeq" id="WP_006973798.1">
    <property type="nucleotide sequence ID" value="NZ_ABCS01000053.1"/>
</dbReference>
<reference evidence="10 11" key="1">
    <citation type="submission" date="2007-06" db="EMBL/GenBank/DDBJ databases">
        <authorList>
            <person name="Shimkets L."/>
            <person name="Ferriera S."/>
            <person name="Johnson J."/>
            <person name="Kravitz S."/>
            <person name="Beeson K."/>
            <person name="Sutton G."/>
            <person name="Rogers Y.-H."/>
            <person name="Friedman R."/>
            <person name="Frazier M."/>
            <person name="Venter J.C."/>
        </authorList>
    </citation>
    <scope>NUCLEOTIDE SEQUENCE [LARGE SCALE GENOMIC DNA]</scope>
    <source>
        <strain evidence="10 11">SIR-1</strain>
    </source>
</reference>
<accession>A6GAQ6</accession>
<feature type="domain" description="GP-PDE" evidence="9">
    <location>
        <begin position="122"/>
        <end position="438"/>
    </location>
</feature>
<feature type="compositionally biased region" description="Acidic residues" evidence="7">
    <location>
        <begin position="64"/>
        <end position="82"/>
    </location>
</feature>
<dbReference type="CDD" id="cd08560">
    <property type="entry name" value="GDPD_EcGlpQ_like_1"/>
    <property type="match status" value="1"/>
</dbReference>
<evidence type="ECO:0000256" key="3">
    <source>
        <dbReference type="ARBA" id="ARBA00022729"/>
    </source>
</evidence>
<feature type="compositionally biased region" description="Basic and acidic residues" evidence="7">
    <location>
        <begin position="40"/>
        <end position="63"/>
    </location>
</feature>
<dbReference type="STRING" id="391625.PPSIR1_15890"/>
<feature type="signal peptide" evidence="8">
    <location>
        <begin position="1"/>
        <end position="28"/>
    </location>
</feature>
<evidence type="ECO:0000256" key="4">
    <source>
        <dbReference type="ARBA" id="ARBA00022798"/>
    </source>
</evidence>
<dbReference type="InterPro" id="IPR030395">
    <property type="entry name" value="GP_PDE_dom"/>
</dbReference>
<evidence type="ECO:0000256" key="2">
    <source>
        <dbReference type="ARBA" id="ARBA00012247"/>
    </source>
</evidence>
<proteinExistence type="inferred from homology"/>
<keyword evidence="3 8" id="KW-0732">Signal</keyword>